<evidence type="ECO:0000313" key="1">
    <source>
        <dbReference type="EMBL" id="CAE7704548.1"/>
    </source>
</evidence>
<gene>
    <name evidence="1" type="ORF">SPIL2461_LOCUS19866</name>
</gene>
<keyword evidence="2" id="KW-1185">Reference proteome</keyword>
<dbReference type="AlphaFoldDB" id="A0A812X0Q4"/>
<name>A0A812X0Q4_SYMPI</name>
<evidence type="ECO:0000313" key="2">
    <source>
        <dbReference type="Proteomes" id="UP000649617"/>
    </source>
</evidence>
<reference evidence="1" key="1">
    <citation type="submission" date="2021-02" db="EMBL/GenBank/DDBJ databases">
        <authorList>
            <person name="Dougan E. K."/>
            <person name="Rhodes N."/>
            <person name="Thang M."/>
            <person name="Chan C."/>
        </authorList>
    </citation>
    <scope>NUCLEOTIDE SEQUENCE</scope>
</reference>
<organism evidence="1 2">
    <name type="scientific">Symbiodinium pilosum</name>
    <name type="common">Dinoflagellate</name>
    <dbReference type="NCBI Taxonomy" id="2952"/>
    <lineage>
        <taxon>Eukaryota</taxon>
        <taxon>Sar</taxon>
        <taxon>Alveolata</taxon>
        <taxon>Dinophyceae</taxon>
        <taxon>Suessiales</taxon>
        <taxon>Symbiodiniaceae</taxon>
        <taxon>Symbiodinium</taxon>
    </lineage>
</organism>
<protein>
    <submittedName>
        <fullName evidence="1">Uncharacterized protein</fullName>
    </submittedName>
</protein>
<dbReference type="OrthoDB" id="10376386at2759"/>
<comment type="caution">
    <text evidence="1">The sequence shown here is derived from an EMBL/GenBank/DDBJ whole genome shotgun (WGS) entry which is preliminary data.</text>
</comment>
<dbReference type="EMBL" id="CAJNIZ010044895">
    <property type="protein sequence ID" value="CAE7704548.1"/>
    <property type="molecule type" value="Genomic_DNA"/>
</dbReference>
<sequence>MVEPGRFVAVASGGEWHEVFLGAGLPQGDGRLWLCYTTHHEFARNFTWVAVELSEAGVICASSIGKARSYPGLTDEQVNWTCEGKCGRELWCPGPAKRKAIVDHAVRTCQQLGNIPVPAVVAAGGPSQILPSLIGYLPPPTPEAGSFYVLFLGGTWQEVFLVRATQSDGKHWLARTTTCACTPMWSLVRLEPGYFLKANADRSYPILMEDDVWWMVTENNEAYVPWVPSDLKAIDQEANALLAGIGIIPEEAYCIAGQQEPWLRHCHDVNREIVLPEAGKFAAVMYDGHWQEVFLCVQLGDASNWLCLTWATAKNTFYWCALHLVEGQCLIFKNRGSNRVDVDIDVRQLRQPPTFEEVWVPGPVQVQSALKDAEIVLQQLGDIPPQFYVWAGSVVEDDDESRHLPDIVEVGMKLLQGQ</sequence>
<accession>A0A812X0Q4</accession>
<proteinExistence type="predicted"/>
<dbReference type="Proteomes" id="UP000649617">
    <property type="component" value="Unassembled WGS sequence"/>
</dbReference>